<dbReference type="GO" id="GO:0005773">
    <property type="term" value="C:vacuole"/>
    <property type="evidence" value="ECO:0007669"/>
    <property type="project" value="TreeGrafter"/>
</dbReference>
<gene>
    <name evidence="10" type="ORF">HPP92_027136</name>
</gene>
<dbReference type="PANTHER" id="PTHR11802">
    <property type="entry name" value="SERINE PROTEASE FAMILY S10 SERINE CARBOXYPEPTIDASE"/>
    <property type="match status" value="1"/>
</dbReference>
<keyword evidence="4 9" id="KW-0121">Carboxypeptidase</keyword>
<comment type="subcellular location">
    <subcellularLocation>
        <location evidence="1">Secreted</location>
    </subcellularLocation>
</comment>
<evidence type="ECO:0000256" key="9">
    <source>
        <dbReference type="RuleBase" id="RU361156"/>
    </source>
</evidence>
<feature type="chain" id="PRO_5033105070" description="Carboxypeptidase" evidence="9">
    <location>
        <begin position="26"/>
        <end position="492"/>
    </location>
</feature>
<evidence type="ECO:0000256" key="8">
    <source>
        <dbReference type="ARBA" id="ARBA00023180"/>
    </source>
</evidence>
<name>A0A835PAX7_VANPL</name>
<dbReference type="Gene3D" id="3.40.50.11320">
    <property type="match status" value="1"/>
</dbReference>
<evidence type="ECO:0000256" key="1">
    <source>
        <dbReference type="ARBA" id="ARBA00004613"/>
    </source>
</evidence>
<dbReference type="PRINTS" id="PR00724">
    <property type="entry name" value="CRBOXYPTASEC"/>
</dbReference>
<keyword evidence="9" id="KW-0645">Protease</keyword>
<dbReference type="InterPro" id="IPR029058">
    <property type="entry name" value="AB_hydrolase_fold"/>
</dbReference>
<reference evidence="10 11" key="1">
    <citation type="journal article" date="2020" name="Nat. Food">
        <title>A phased Vanilla planifolia genome enables genetic improvement of flavour and production.</title>
        <authorList>
            <person name="Hasing T."/>
            <person name="Tang H."/>
            <person name="Brym M."/>
            <person name="Khazi F."/>
            <person name="Huang T."/>
            <person name="Chambers A.H."/>
        </authorList>
    </citation>
    <scope>NUCLEOTIDE SEQUENCE [LARGE SCALE GENOMIC DNA]</scope>
    <source>
        <tissue evidence="10">Leaf</tissue>
    </source>
</reference>
<accession>A0A835PAX7</accession>
<organism evidence="10 11">
    <name type="scientific">Vanilla planifolia</name>
    <name type="common">Vanilla</name>
    <dbReference type="NCBI Taxonomy" id="51239"/>
    <lineage>
        <taxon>Eukaryota</taxon>
        <taxon>Viridiplantae</taxon>
        <taxon>Streptophyta</taxon>
        <taxon>Embryophyta</taxon>
        <taxon>Tracheophyta</taxon>
        <taxon>Spermatophyta</taxon>
        <taxon>Magnoliopsida</taxon>
        <taxon>Liliopsida</taxon>
        <taxon>Asparagales</taxon>
        <taxon>Orchidaceae</taxon>
        <taxon>Vanilloideae</taxon>
        <taxon>Vanilleae</taxon>
        <taxon>Vanilla</taxon>
    </lineage>
</organism>
<dbReference type="Pfam" id="PF00450">
    <property type="entry name" value="Peptidase_S10"/>
    <property type="match status" value="1"/>
</dbReference>
<dbReference type="EC" id="3.4.16.-" evidence="9"/>
<dbReference type="GO" id="GO:0006508">
    <property type="term" value="P:proteolysis"/>
    <property type="evidence" value="ECO:0007669"/>
    <property type="project" value="UniProtKB-KW"/>
</dbReference>
<comment type="caution">
    <text evidence="10">The sequence shown here is derived from an EMBL/GenBank/DDBJ whole genome shotgun (WGS) entry which is preliminary data.</text>
</comment>
<dbReference type="GO" id="GO:0004185">
    <property type="term" value="F:serine-type carboxypeptidase activity"/>
    <property type="evidence" value="ECO:0007669"/>
    <property type="project" value="UniProtKB-UniRule"/>
</dbReference>
<dbReference type="FunFam" id="3.40.50.11320:FF:000002">
    <property type="entry name" value="Carboxypeptidase"/>
    <property type="match status" value="1"/>
</dbReference>
<dbReference type="OrthoDB" id="443318at2759"/>
<proteinExistence type="inferred from homology"/>
<dbReference type="PANTHER" id="PTHR11802:SF132">
    <property type="entry name" value="SERINE CARBOXYPEPTIDASE-LIKE 36-RELATED"/>
    <property type="match status" value="1"/>
</dbReference>
<dbReference type="SUPFAM" id="SSF53474">
    <property type="entry name" value="alpha/beta-Hydrolases"/>
    <property type="match status" value="1"/>
</dbReference>
<dbReference type="AlphaFoldDB" id="A0A835PAX7"/>
<comment type="similarity">
    <text evidence="2 9">Belongs to the peptidase S10 family.</text>
</comment>
<keyword evidence="7" id="KW-1015">Disulfide bond</keyword>
<keyword evidence="5 9" id="KW-0732">Signal</keyword>
<protein>
    <recommendedName>
        <fullName evidence="9">Carboxypeptidase</fullName>
        <ecNumber evidence="9">3.4.16.-</ecNumber>
    </recommendedName>
</protein>
<evidence type="ECO:0000256" key="3">
    <source>
        <dbReference type="ARBA" id="ARBA00022525"/>
    </source>
</evidence>
<feature type="signal peptide" evidence="9">
    <location>
        <begin position="1"/>
        <end position="25"/>
    </location>
</feature>
<evidence type="ECO:0000256" key="7">
    <source>
        <dbReference type="ARBA" id="ARBA00023157"/>
    </source>
</evidence>
<keyword evidence="3" id="KW-0964">Secreted</keyword>
<dbReference type="GO" id="GO:0005576">
    <property type="term" value="C:extracellular region"/>
    <property type="evidence" value="ECO:0007669"/>
    <property type="project" value="UniProtKB-SubCell"/>
</dbReference>
<dbReference type="InterPro" id="IPR001563">
    <property type="entry name" value="Peptidase_S10"/>
</dbReference>
<evidence type="ECO:0000256" key="2">
    <source>
        <dbReference type="ARBA" id="ARBA00009431"/>
    </source>
</evidence>
<dbReference type="InterPro" id="IPR018202">
    <property type="entry name" value="Ser_caboxypep_ser_AS"/>
</dbReference>
<evidence type="ECO:0000313" key="11">
    <source>
        <dbReference type="Proteomes" id="UP000639772"/>
    </source>
</evidence>
<evidence type="ECO:0000256" key="4">
    <source>
        <dbReference type="ARBA" id="ARBA00022645"/>
    </source>
</evidence>
<sequence>MNQSPTALLCVTCFLFFVLSTTTHANQASRLLSWCRTRRLHKSNQSPPFGQRNSVALPSSVFVGSQEADKIHALPGQPPDVNFTQYAGYVTVDPNAGRALFYYFAEATQDARFKPLVLWLNGGPGCSSLGAGAMMELGPFFVNRDGKTLYQNKFAWNNEANMLFVESPAGVGFSYSNRTSDYGQSGDSSTANDNHVFLVNWLERFPEYKGRDFYITGESYAGHYIPQLATAILKHNRRRPADAINLKGVAIGNAYLDDIINEKGTYDFFWTHAMISRTMHHRVTKTCDFARGDFSAPECLQAMMDADDAVGRLDHYDIFRPLCNEDSTDASASNEPLNPADPCAEHYVLSYLNLPEVQRALHANTTGLNYTWTECSNLVGSAQWRDAPRVMLPEITKLVQTGIRTWLYSGDLDSVVPFTATQYSLDMLELPEETAWRAWYAGGEVGGYVVGYRGLVFATVRAAGHLVPMYQPERALALFKSFLGGILPPKGE</sequence>
<dbReference type="EMBL" id="JADCNM010000162">
    <property type="protein sequence ID" value="KAG0449704.1"/>
    <property type="molecule type" value="Genomic_DNA"/>
</dbReference>
<dbReference type="FunFam" id="3.40.50.1820:FF:000030">
    <property type="entry name" value="Carboxypeptidase"/>
    <property type="match status" value="1"/>
</dbReference>
<evidence type="ECO:0000256" key="6">
    <source>
        <dbReference type="ARBA" id="ARBA00022801"/>
    </source>
</evidence>
<evidence type="ECO:0000256" key="5">
    <source>
        <dbReference type="ARBA" id="ARBA00022729"/>
    </source>
</evidence>
<keyword evidence="8" id="KW-0325">Glycoprotein</keyword>
<dbReference type="Gene3D" id="6.10.250.940">
    <property type="match status" value="1"/>
</dbReference>
<dbReference type="PROSITE" id="PS00131">
    <property type="entry name" value="CARBOXYPEPT_SER_SER"/>
    <property type="match status" value="1"/>
</dbReference>
<evidence type="ECO:0000313" key="10">
    <source>
        <dbReference type="EMBL" id="KAG0449704.1"/>
    </source>
</evidence>
<dbReference type="Proteomes" id="UP000639772">
    <property type="component" value="Unassembled WGS sequence"/>
</dbReference>
<keyword evidence="6 9" id="KW-0378">Hydrolase</keyword>
<dbReference type="Gene3D" id="3.40.50.1820">
    <property type="entry name" value="alpha/beta hydrolase"/>
    <property type="match status" value="1"/>
</dbReference>